<name>A0A914B3D7_PATMI</name>
<keyword evidence="10" id="KW-1185">Reference proteome</keyword>
<dbReference type="SUPFAM" id="SSF50156">
    <property type="entry name" value="PDZ domain-like"/>
    <property type="match status" value="1"/>
</dbReference>
<feature type="region of interest" description="Disordered" evidence="5">
    <location>
        <begin position="1594"/>
        <end position="1800"/>
    </location>
</feature>
<dbReference type="InterPro" id="IPR003116">
    <property type="entry name" value="RBD_dom"/>
</dbReference>
<feature type="region of interest" description="Disordered" evidence="5">
    <location>
        <begin position="940"/>
        <end position="961"/>
    </location>
</feature>
<dbReference type="Proteomes" id="UP000887568">
    <property type="component" value="Unplaced"/>
</dbReference>
<evidence type="ECO:0000259" key="6">
    <source>
        <dbReference type="PROSITE" id="PS50106"/>
    </source>
</evidence>
<feature type="region of interest" description="Disordered" evidence="5">
    <location>
        <begin position="155"/>
        <end position="177"/>
    </location>
</feature>
<dbReference type="CDD" id="cd17067">
    <property type="entry name" value="RBD2_RGS12_like"/>
    <property type="match status" value="1"/>
</dbReference>
<dbReference type="InterPro" id="IPR036305">
    <property type="entry name" value="RGS_sf"/>
</dbReference>
<evidence type="ECO:0000256" key="2">
    <source>
        <dbReference type="ARBA" id="ARBA00022468"/>
    </source>
</evidence>
<dbReference type="GO" id="GO:0005737">
    <property type="term" value="C:cytoplasm"/>
    <property type="evidence" value="ECO:0007669"/>
    <property type="project" value="UniProtKB-SubCell"/>
</dbReference>
<feature type="region of interest" description="Disordered" evidence="5">
    <location>
        <begin position="210"/>
        <end position="283"/>
    </location>
</feature>
<dbReference type="InterPro" id="IPR029071">
    <property type="entry name" value="Ubiquitin-like_domsf"/>
</dbReference>
<dbReference type="FunFam" id="1.10.167.10:FF:000001">
    <property type="entry name" value="Putative regulator of g-protein signaling 12"/>
    <property type="match status" value="1"/>
</dbReference>
<dbReference type="InterPro" id="IPR011993">
    <property type="entry name" value="PH-like_dom_sf"/>
</dbReference>
<dbReference type="SMART" id="SM00462">
    <property type="entry name" value="PTB"/>
    <property type="match status" value="1"/>
</dbReference>
<dbReference type="SMART" id="SM00228">
    <property type="entry name" value="PDZ"/>
    <property type="match status" value="1"/>
</dbReference>
<evidence type="ECO:0000313" key="10">
    <source>
        <dbReference type="Proteomes" id="UP000887568"/>
    </source>
</evidence>
<reference evidence="9" key="1">
    <citation type="submission" date="2022-11" db="UniProtKB">
        <authorList>
            <consortium name="EnsemblMetazoa"/>
        </authorList>
    </citation>
    <scope>IDENTIFICATION</scope>
</reference>
<dbReference type="GO" id="GO:0008277">
    <property type="term" value="P:regulation of G protein-coupled receptor signaling pathway"/>
    <property type="evidence" value="ECO:0007669"/>
    <property type="project" value="TreeGrafter"/>
</dbReference>
<dbReference type="Gene3D" id="1.10.196.10">
    <property type="match status" value="1"/>
</dbReference>
<feature type="compositionally biased region" description="Basic and acidic residues" evidence="5">
    <location>
        <begin position="578"/>
        <end position="588"/>
    </location>
</feature>
<evidence type="ECO:0000256" key="3">
    <source>
        <dbReference type="ARBA" id="ARBA00022490"/>
    </source>
</evidence>
<dbReference type="GO" id="GO:0007165">
    <property type="term" value="P:signal transduction"/>
    <property type="evidence" value="ECO:0007669"/>
    <property type="project" value="InterPro"/>
</dbReference>
<feature type="region of interest" description="Disordered" evidence="5">
    <location>
        <begin position="468"/>
        <end position="499"/>
    </location>
</feature>
<evidence type="ECO:0000259" key="8">
    <source>
        <dbReference type="PROSITE" id="PS50898"/>
    </source>
</evidence>
<dbReference type="InterPro" id="IPR016137">
    <property type="entry name" value="RGS"/>
</dbReference>
<feature type="domain" description="PDZ" evidence="6">
    <location>
        <begin position="21"/>
        <end position="98"/>
    </location>
</feature>
<feature type="compositionally biased region" description="Basic and acidic residues" evidence="5">
    <location>
        <begin position="714"/>
        <end position="723"/>
    </location>
</feature>
<dbReference type="SMART" id="SM00315">
    <property type="entry name" value="RGS"/>
    <property type="match status" value="1"/>
</dbReference>
<feature type="compositionally biased region" description="Polar residues" evidence="5">
    <location>
        <begin position="1777"/>
        <end position="1795"/>
    </location>
</feature>
<dbReference type="RefSeq" id="XP_038070830.1">
    <property type="nucleotide sequence ID" value="XM_038214902.1"/>
</dbReference>
<dbReference type="InterPro" id="IPR003109">
    <property type="entry name" value="GoLoco_motif"/>
</dbReference>
<feature type="compositionally biased region" description="Polar residues" evidence="5">
    <location>
        <begin position="227"/>
        <end position="236"/>
    </location>
</feature>
<dbReference type="Gene3D" id="2.30.29.30">
    <property type="entry name" value="Pleckstrin-homology domain (PH domain)/Phosphotyrosine-binding domain (PTB)"/>
    <property type="match status" value="1"/>
</dbReference>
<feature type="region of interest" description="Disordered" evidence="5">
    <location>
        <begin position="763"/>
        <end position="783"/>
    </location>
</feature>
<feature type="compositionally biased region" description="Polar residues" evidence="5">
    <location>
        <begin position="724"/>
        <end position="743"/>
    </location>
</feature>
<feature type="region of interest" description="Disordered" evidence="5">
    <location>
        <begin position="712"/>
        <end position="743"/>
    </location>
</feature>
<accession>A0A914B3D7</accession>
<feature type="domain" description="RGS" evidence="7">
    <location>
        <begin position="803"/>
        <end position="919"/>
    </location>
</feature>
<feature type="compositionally biased region" description="Low complexity" evidence="5">
    <location>
        <begin position="540"/>
        <end position="558"/>
    </location>
</feature>
<dbReference type="PANTHER" id="PTHR45945">
    <property type="entry name" value="REGULATOR OF G-PROTEIN SIGNALING LOCO"/>
    <property type="match status" value="1"/>
</dbReference>
<dbReference type="SMART" id="SM00390">
    <property type="entry name" value="GoLoco"/>
    <property type="match status" value="1"/>
</dbReference>
<dbReference type="OrthoDB" id="196547at2759"/>
<dbReference type="GO" id="GO:0005886">
    <property type="term" value="C:plasma membrane"/>
    <property type="evidence" value="ECO:0007669"/>
    <property type="project" value="TreeGrafter"/>
</dbReference>
<dbReference type="PROSITE" id="PS50877">
    <property type="entry name" value="GOLOCO"/>
    <property type="match status" value="1"/>
</dbReference>
<dbReference type="SUPFAM" id="SSF50729">
    <property type="entry name" value="PH domain-like"/>
    <property type="match status" value="1"/>
</dbReference>
<dbReference type="InterPro" id="IPR046995">
    <property type="entry name" value="RGS10/12/14-like"/>
</dbReference>
<feature type="compositionally biased region" description="Polar residues" evidence="5">
    <location>
        <begin position="1014"/>
        <end position="1038"/>
    </location>
</feature>
<feature type="compositionally biased region" description="Low complexity" evidence="5">
    <location>
        <begin position="1738"/>
        <end position="1754"/>
    </location>
</feature>
<dbReference type="SUPFAM" id="SSF48097">
    <property type="entry name" value="Regulator of G-protein signaling, RGS"/>
    <property type="match status" value="1"/>
</dbReference>
<feature type="region of interest" description="Disordered" evidence="5">
    <location>
        <begin position="540"/>
        <end position="618"/>
    </location>
</feature>
<dbReference type="InterPro" id="IPR044926">
    <property type="entry name" value="RGS_subdomain_2"/>
</dbReference>
<evidence type="ECO:0000256" key="1">
    <source>
        <dbReference type="ARBA" id="ARBA00004496"/>
    </source>
</evidence>
<keyword evidence="2" id="KW-0343">GTPase activation</keyword>
<dbReference type="CDD" id="cd13162">
    <property type="entry name" value="PTB_RGS12"/>
    <property type="match status" value="1"/>
</dbReference>
<evidence type="ECO:0000259" key="7">
    <source>
        <dbReference type="PROSITE" id="PS50132"/>
    </source>
</evidence>
<feature type="compositionally biased region" description="Low complexity" evidence="5">
    <location>
        <begin position="1762"/>
        <end position="1776"/>
    </location>
</feature>
<dbReference type="CDD" id="cd06710">
    <property type="entry name" value="PDZ_RGS12-like"/>
    <property type="match status" value="1"/>
</dbReference>
<dbReference type="Pfam" id="PF00615">
    <property type="entry name" value="RGS"/>
    <property type="match status" value="1"/>
</dbReference>
<keyword evidence="3" id="KW-0963">Cytoplasm</keyword>
<evidence type="ECO:0000256" key="4">
    <source>
        <dbReference type="ARBA" id="ARBA00022737"/>
    </source>
</evidence>
<dbReference type="InterPro" id="IPR024066">
    <property type="entry name" value="RGS_subdom1/3"/>
</dbReference>
<dbReference type="SMART" id="SM00455">
    <property type="entry name" value="RBD"/>
    <property type="match status" value="2"/>
</dbReference>
<feature type="compositionally biased region" description="Polar residues" evidence="5">
    <location>
        <begin position="1699"/>
        <end position="1737"/>
    </location>
</feature>
<evidence type="ECO:0000313" key="9">
    <source>
        <dbReference type="EnsemblMetazoa" id="XP_038070830.1"/>
    </source>
</evidence>
<feature type="domain" description="RBD" evidence="8">
    <location>
        <begin position="1124"/>
        <end position="1194"/>
    </location>
</feature>
<dbReference type="PROSITE" id="PS50106">
    <property type="entry name" value="PDZ"/>
    <property type="match status" value="1"/>
</dbReference>
<evidence type="ECO:0000256" key="5">
    <source>
        <dbReference type="SAM" id="MobiDB-lite"/>
    </source>
</evidence>
<comment type="subcellular location">
    <subcellularLocation>
        <location evidence="1">Cytoplasm</location>
    </subcellularLocation>
</comment>
<sequence length="1834" mass="202775">MHPGRRSKTKLPKTSFSNLKTVEVGRGRNGYGFTMTGQYPCVLSSILPGSPADIAGLKSGDCVMAVDGENVTRVGHEQIIKLIGSTSGVLRLTVACLDESESSDEEYVPPPRVRYSRSKSTPPNADNRDELERDELKRGIFHEQQLPLYDHRNEHLQSMTPTGPDPSSKFSPGHLSPYNQTGKAKVVLQKPASGYDYTYWNGRSFEKIGSQKPRRVKRHAESKQRQRAYSTQSHTSFFAEEDEADQGLRPLTPVEVSNIRYPSLRPNSRQTSRHPRSAGPPKERRVIMHAVVGYLGSIDIPASANLPTASLQAIRGCVRRLHLEQRVHSLMLMEITNMGVELVNANHKVTVVYPSDSITFSGICPDDRRCFGIVTAQSQAQIPDSLDSDEEPIGSSCHVFLVDPSLNNHSVHAQMAARFGIQCVHDDATNSCRQFPTSSKPLLMHIAQLHRGHSDRLHFADFYGQSAYPAGPRRSNSNSSNSDSGFGNGKENGTEANQHGERVMIVDVAGHIRNQRTRGQSATSDSSPNRHVVHAEINTSQSSYSMSSASPSSPENSPQNTFNQKKMSDPSGRLTPRARPDPILRDRNGSVTPLARPSSAVFNTASGRLTPRARPDPVGFCSPLTVPTSNQYRPPSKTLDSNTNQNLADVTNHMNVHLRNKPGDVSNVSGRPPTGRHSLYAKLDAGPRSSELLNPNKKAEAQKMTQLRLKIHRQHDLTRRNSDCSEYSSSNLKMSQQRSQRGSQLNIPLNEAGTRQSLAASDGELDAAEGESTLKSETNRSNPNLLEIGGNQEVGRVSSWAVSFDHLLQDELGLACFTEFLKREFSEENIMFWIACETMSKMTKKDDLKRMSQHIYSKHLSDDSSMPVNLDSSCASKVTQCLKNPTPDMFKAQQQQIFQLMKYDSYSRFLKNQVYQDCVLAEMAGNPLPVFCRQRSDCTGSVSSTDEATGDRKKAAQKGNKKKYQIWKTTKSYSLEVCEDSPDKKRKSILPWNKAKVTRKTGKDFDPSADSEALRQSGNGRNHSSKASSVTSQTGQNGKAITMEGTCRLVFPNDDEVVLPARQGFTVRDVLTPHLDVRHLNLQSVETFRADTKESYPKGRKKIVDYRQDMSAMAGADIVVEQRVVFKMELPSHRVIGVKSKPTKKLIEVLRPVTHKYNLQLDALVVHLSNSPVPLDLDITVASLDGQKILIETLEQYGAGNYQARARVDPAPVAVLHKAASDESIIRKQDARPTQQAAYHHRRLSQNEFARGDKSAESEGKSGHEVKGHEVNGQVVTLRPSNSDTSIQTMKSQHRSYRLANSDADELYSMLSKAQRRRMDDQRGLTIRNLELPDFLKKPKKDTASNRPQSALGTPYQKYRPGVSQSSDKSKKFKDRAVRCKSTPPATYKEPGLGEGFIPSHVQAEAIFGGRGRSSDITPLTFNDSMMAVGDGRYDFGENLDMIDYAFGYDGVAHNNDFQANQYDDKFSPRAYNTDPFVAKGGDRGLSLEIYDGGLGNSRHGSEQHGSHPHGNQHRGDGDYDDVFQGVQFSIGQAQEYDLDRTLTKSTSGNESILPPPPDELDYTLRLEEANYSPPPPVIPMNQDQMTSLAHSGRITQGSTLPGHMSDLSNQPLTDTDSVHFGDSPLLDDPLSPRIPSPSTHDLVMTPNPEEDFDHSLGAHGPFYGFHPQEDVPQSPIESHPSMISSRPDVLRPVLDPENISSSQESTTQQGLSQYNASSHVASQYASPPVSSHQATLQSFQHSQQGASQGGASQDVTSQNVTSQNLTSQSLTSQSTDVQESTPQLSSLQASNTTPKPDINLQWKAANRVQQQKIDRDKWETVVKDGRTMRATFV</sequence>
<dbReference type="PANTHER" id="PTHR45945:SF3">
    <property type="entry name" value="REGULATOR OF G-PROTEIN SIGNALING LOCO"/>
    <property type="match status" value="1"/>
</dbReference>
<dbReference type="InterPro" id="IPR006020">
    <property type="entry name" value="PTB/PI_dom"/>
</dbReference>
<dbReference type="Gene3D" id="3.10.20.90">
    <property type="entry name" value="Phosphatidylinositol 3-kinase Catalytic Subunit, Chain A, domain 1"/>
    <property type="match status" value="2"/>
</dbReference>
<feature type="region of interest" description="Disordered" evidence="5">
    <location>
        <begin position="1225"/>
        <end position="1298"/>
    </location>
</feature>
<dbReference type="OMA" id="HKSEWSK"/>
<feature type="region of interest" description="Disordered" evidence="5">
    <location>
        <begin position="660"/>
        <end position="695"/>
    </location>
</feature>
<keyword evidence="4" id="KW-0677">Repeat</keyword>
<dbReference type="GeneID" id="119739819"/>
<organism evidence="9 10">
    <name type="scientific">Patiria miniata</name>
    <name type="common">Bat star</name>
    <name type="synonym">Asterina miniata</name>
    <dbReference type="NCBI Taxonomy" id="46514"/>
    <lineage>
        <taxon>Eukaryota</taxon>
        <taxon>Metazoa</taxon>
        <taxon>Echinodermata</taxon>
        <taxon>Eleutherozoa</taxon>
        <taxon>Asterozoa</taxon>
        <taxon>Asteroidea</taxon>
        <taxon>Valvatacea</taxon>
        <taxon>Valvatida</taxon>
        <taxon>Asterinidae</taxon>
        <taxon>Patiria</taxon>
    </lineage>
</organism>
<dbReference type="SUPFAM" id="SSF54236">
    <property type="entry name" value="Ubiquitin-like"/>
    <property type="match status" value="2"/>
</dbReference>
<dbReference type="Pfam" id="PF00595">
    <property type="entry name" value="PDZ"/>
    <property type="match status" value="1"/>
</dbReference>
<dbReference type="Gene3D" id="1.10.167.10">
    <property type="entry name" value="Regulator of G-protein Signalling 4, domain 2"/>
    <property type="match status" value="1"/>
</dbReference>
<feature type="compositionally biased region" description="Polar residues" evidence="5">
    <location>
        <begin position="1607"/>
        <end position="1616"/>
    </location>
</feature>
<dbReference type="GO" id="GO:0005096">
    <property type="term" value="F:GTPase activator activity"/>
    <property type="evidence" value="ECO:0007669"/>
    <property type="project" value="UniProtKB-KW"/>
</dbReference>
<protein>
    <submittedName>
        <fullName evidence="9">Uncharacterized protein</fullName>
    </submittedName>
</protein>
<feature type="region of interest" description="Disordered" evidence="5">
    <location>
        <begin position="1493"/>
        <end position="1522"/>
    </location>
</feature>
<feature type="region of interest" description="Disordered" evidence="5">
    <location>
        <begin position="100"/>
        <end position="130"/>
    </location>
</feature>
<feature type="compositionally biased region" description="Low complexity" evidence="5">
    <location>
        <begin position="475"/>
        <end position="485"/>
    </location>
</feature>
<feature type="region of interest" description="Disordered" evidence="5">
    <location>
        <begin position="1000"/>
        <end position="1038"/>
    </location>
</feature>
<feature type="region of interest" description="Disordered" evidence="5">
    <location>
        <begin position="1336"/>
        <end position="1386"/>
    </location>
</feature>
<dbReference type="InterPro" id="IPR001478">
    <property type="entry name" value="PDZ"/>
</dbReference>
<dbReference type="EnsemblMetazoa" id="XM_038214902.1">
    <property type="protein sequence ID" value="XP_038070830.1"/>
    <property type="gene ID" value="LOC119739819"/>
</dbReference>
<dbReference type="InterPro" id="IPR036034">
    <property type="entry name" value="PDZ_sf"/>
</dbReference>
<dbReference type="PROSITE" id="PS50132">
    <property type="entry name" value="RGS"/>
    <property type="match status" value="1"/>
</dbReference>
<dbReference type="PROSITE" id="PS50898">
    <property type="entry name" value="RBD"/>
    <property type="match status" value="2"/>
</dbReference>
<feature type="compositionally biased region" description="Polar residues" evidence="5">
    <location>
        <begin position="1279"/>
        <end position="1291"/>
    </location>
</feature>
<feature type="compositionally biased region" description="Basic and acidic residues" evidence="5">
    <location>
        <begin position="1250"/>
        <end position="1270"/>
    </location>
</feature>
<dbReference type="Gene3D" id="2.30.42.10">
    <property type="match status" value="1"/>
</dbReference>
<dbReference type="Pfam" id="PF02196">
    <property type="entry name" value="RBD"/>
    <property type="match status" value="1"/>
</dbReference>
<dbReference type="PRINTS" id="PR01301">
    <property type="entry name" value="RGSPROTEIN"/>
</dbReference>
<proteinExistence type="predicted"/>
<dbReference type="GO" id="GO:0005634">
    <property type="term" value="C:nucleus"/>
    <property type="evidence" value="ECO:0007669"/>
    <property type="project" value="TreeGrafter"/>
</dbReference>
<feature type="domain" description="RBD" evidence="8">
    <location>
        <begin position="1045"/>
        <end position="1123"/>
    </location>
</feature>